<dbReference type="EMBL" id="LR584267">
    <property type="protein sequence ID" value="VHO00617.1"/>
    <property type="molecule type" value="Genomic_DNA"/>
</dbReference>
<keyword evidence="5" id="KW-1185">Reference proteome</keyword>
<evidence type="ECO:0000313" key="4">
    <source>
        <dbReference type="Proteomes" id="UP000068137"/>
    </source>
</evidence>
<protein>
    <submittedName>
        <fullName evidence="2">Uncharacterized protein</fullName>
    </submittedName>
</protein>
<proteinExistence type="predicted"/>
<dbReference type="Proteomes" id="UP000324288">
    <property type="component" value="Chromosome"/>
</dbReference>
<accession>A0A0M4MLA0</accession>
<reference evidence="2 4" key="1">
    <citation type="journal article" date="2015" name="Genome Announc.">
        <title>Complete Genome Sequences for Two Strains of a Novel Fastidious, Partially Acid-Fast, Gram-Positive Corynebacterineae Bacterium, Derived from Human Clinical Samples.</title>
        <authorList>
            <person name="Nicholson A.C."/>
            <person name="Bell M."/>
            <person name="Humrighouse B.W."/>
            <person name="McQuiston J.R."/>
        </authorList>
    </citation>
    <scope>NUCLEOTIDE SEQUENCE [LARGE SCALE GENOMIC DNA]</scope>
    <source>
        <strain evidence="2 4">X1698</strain>
    </source>
</reference>
<dbReference type="AlphaFoldDB" id="A0A0M4MLA0"/>
<organism evidence="2 4">
    <name type="scientific">Lawsonella clevelandensis</name>
    <dbReference type="NCBI Taxonomy" id="1528099"/>
    <lineage>
        <taxon>Bacteria</taxon>
        <taxon>Bacillati</taxon>
        <taxon>Actinomycetota</taxon>
        <taxon>Actinomycetes</taxon>
        <taxon>Mycobacteriales</taxon>
        <taxon>Lawsonellaceae</taxon>
        <taxon>Lawsonella</taxon>
    </lineage>
</organism>
<dbReference type="GeneID" id="84894826"/>
<name>A0A0M4MLA0_9ACTN</name>
<feature type="region of interest" description="Disordered" evidence="1">
    <location>
        <begin position="51"/>
        <end position="74"/>
    </location>
</feature>
<reference evidence="3 5" key="3">
    <citation type="submission" date="2019-04" db="EMBL/GenBank/DDBJ databases">
        <authorList>
            <person name="Seth-Smith MB H."/>
            <person name="Seth-Smith H."/>
        </authorList>
    </citation>
    <scope>NUCLEOTIDE SEQUENCE [LARGE SCALE GENOMIC DNA]</scope>
    <source>
        <strain evidence="3">USB-603019</strain>
    </source>
</reference>
<evidence type="ECO:0000313" key="2">
    <source>
        <dbReference type="EMBL" id="ALE19016.1"/>
    </source>
</evidence>
<evidence type="ECO:0000313" key="5">
    <source>
        <dbReference type="Proteomes" id="UP000324288"/>
    </source>
</evidence>
<dbReference type="Proteomes" id="UP000068137">
    <property type="component" value="Chromosome"/>
</dbReference>
<gene>
    <name evidence="2" type="ORF">AL705_04530</name>
    <name evidence="3" type="ORF">LC603019_00885</name>
</gene>
<feature type="region of interest" description="Disordered" evidence="1">
    <location>
        <begin position="1"/>
        <end position="28"/>
    </location>
</feature>
<dbReference type="RefSeq" id="WP_053962003.1">
    <property type="nucleotide sequence ID" value="NZ_CAMJVL010000055.1"/>
</dbReference>
<evidence type="ECO:0000256" key="1">
    <source>
        <dbReference type="SAM" id="MobiDB-lite"/>
    </source>
</evidence>
<reference evidence="2" key="2">
    <citation type="journal article" date="2016" name="Int. J. Syst. Evol. Microbiol.">
        <title>Lawsonella clevelandensis gen. nov., sp. nov., a new member of the suborder Corynebacterineae isolated from human abscesses.</title>
        <authorList>
            <person name="Bell M.E."/>
            <person name="Bernard K.A."/>
            <person name="Harrington S.M."/>
            <person name="Patel N.B."/>
            <person name="Tucker T.A."/>
            <person name="Metcalfe M.G."/>
            <person name="McQuiston J.R."/>
        </authorList>
    </citation>
    <scope>NUCLEOTIDE SEQUENCE</scope>
    <source>
        <strain evidence="2">X1698</strain>
    </source>
</reference>
<dbReference type="EMBL" id="CP012390">
    <property type="protein sequence ID" value="ALE19016.1"/>
    <property type="molecule type" value="Genomic_DNA"/>
</dbReference>
<dbReference type="KEGG" id="cbq:AL705_04530"/>
<sequence length="87" mass="9724">MPHCCSSYGQLQAAAPRSGMPHPSNEKSTMQIDWNKVQDYGKALGSELLGDKYKDMPSTPEAARRKPTHTKREYFDAAVSLLKGKRK</sequence>
<evidence type="ECO:0000313" key="3">
    <source>
        <dbReference type="EMBL" id="VHO00617.1"/>
    </source>
</evidence>